<keyword evidence="1" id="KW-0042">Antenna complex</keyword>
<dbReference type="PANTHER" id="PTHR12697">
    <property type="entry name" value="PBS LYASE HEAT-LIKE PROTEIN"/>
    <property type="match status" value="1"/>
</dbReference>
<evidence type="ECO:0000313" key="4">
    <source>
        <dbReference type="Proteomes" id="UP000008206"/>
    </source>
</evidence>
<accession>E0U6J4</accession>
<dbReference type="GO" id="GO:0030089">
    <property type="term" value="C:phycobilisome"/>
    <property type="evidence" value="ECO:0007669"/>
    <property type="project" value="UniProtKB-KW"/>
</dbReference>
<dbReference type="GO" id="GO:0016491">
    <property type="term" value="F:oxidoreductase activity"/>
    <property type="evidence" value="ECO:0007669"/>
    <property type="project" value="TreeGrafter"/>
</dbReference>
<dbReference type="eggNOG" id="COG1413">
    <property type="taxonomic scope" value="Bacteria"/>
</dbReference>
<dbReference type="InterPro" id="IPR011989">
    <property type="entry name" value="ARM-like"/>
</dbReference>
<proteinExistence type="predicted"/>
<dbReference type="SMART" id="SM00567">
    <property type="entry name" value="EZ_HEAT"/>
    <property type="match status" value="6"/>
</dbReference>
<dbReference type="STRING" id="497965.Cyan7822_1647"/>
<sequence length="285" mass="31060">MSSFEENFQSLQAGAGETSADESSLTVEKAIANLQQREDKGDRYYAAWWLGRFRVNKPEAIDALLEALEDETDRAPDGGYPLRRNAAKALGKLGDVRVVPALIECLNSADYYVRESAAQSLEMLGDPRAIPPLINLLDGGVEAAIQVASKPHLVQPYEAVLEALGTLKATEAIELIEPFLAHFREKVQYAAARAMYQLTAKGVYGERLVAALEGNDLQLRRSALMDLGAIGYLGAAEAIANTLAENSLKIISLRGLLAHHLENNPLESGLSDESLRIMQLMDQLL</sequence>
<reference evidence="4" key="1">
    <citation type="journal article" date="2011" name="MBio">
        <title>Novel metabolic attributes of the genus Cyanothece, comprising a group of unicellular nitrogen-fixing Cyanobacteria.</title>
        <authorList>
            <person name="Bandyopadhyay A."/>
            <person name="Elvitigala T."/>
            <person name="Welsh E."/>
            <person name="Stockel J."/>
            <person name="Liberton M."/>
            <person name="Min H."/>
            <person name="Sherman L.A."/>
            <person name="Pakrasi H.B."/>
        </authorList>
    </citation>
    <scope>NUCLEOTIDE SEQUENCE [LARGE SCALE GENOMIC DNA]</scope>
    <source>
        <strain evidence="4">PCC 7822</strain>
    </source>
</reference>
<dbReference type="Gene3D" id="1.25.10.10">
    <property type="entry name" value="Leucine-rich Repeat Variant"/>
    <property type="match status" value="1"/>
</dbReference>
<dbReference type="OrthoDB" id="454552at2"/>
<dbReference type="Pfam" id="PF03130">
    <property type="entry name" value="HEAT_PBS"/>
    <property type="match status" value="1"/>
</dbReference>
<evidence type="ECO:0000313" key="3">
    <source>
        <dbReference type="EMBL" id="ADN13637.1"/>
    </source>
</evidence>
<keyword evidence="3" id="KW-0456">Lyase</keyword>
<organism evidence="3 4">
    <name type="scientific">Gloeothece verrucosa (strain PCC 7822)</name>
    <name type="common">Cyanothece sp. (strain PCC 7822)</name>
    <dbReference type="NCBI Taxonomy" id="497965"/>
    <lineage>
        <taxon>Bacteria</taxon>
        <taxon>Bacillati</taxon>
        <taxon>Cyanobacteriota</taxon>
        <taxon>Cyanophyceae</taxon>
        <taxon>Oscillatoriophycideae</taxon>
        <taxon>Chroococcales</taxon>
        <taxon>Aphanothecaceae</taxon>
        <taxon>Gloeothece</taxon>
        <taxon>Gloeothece verrucosa</taxon>
    </lineage>
</organism>
<dbReference type="HOGENOM" id="CLU_1010860_0_0_3"/>
<dbReference type="RefSeq" id="WP_013321744.1">
    <property type="nucleotide sequence ID" value="NC_014501.1"/>
</dbReference>
<protein>
    <submittedName>
        <fullName evidence="3">PBS lyase HEAT domain protein repeat-containing protein</fullName>
    </submittedName>
</protein>
<dbReference type="AlphaFoldDB" id="E0U6J4"/>
<evidence type="ECO:0000256" key="1">
    <source>
        <dbReference type="ARBA" id="ARBA00022549"/>
    </source>
</evidence>
<gene>
    <name evidence="3" type="ordered locus">Cyan7822_1647</name>
</gene>
<dbReference type="InterPro" id="IPR016024">
    <property type="entry name" value="ARM-type_fold"/>
</dbReference>
<keyword evidence="2" id="KW-0605">Phycobilisome</keyword>
<dbReference type="SUPFAM" id="SSF48371">
    <property type="entry name" value="ARM repeat"/>
    <property type="match status" value="1"/>
</dbReference>
<keyword evidence="4" id="KW-1185">Reference proteome</keyword>
<dbReference type="KEGG" id="cyj:Cyan7822_1647"/>
<dbReference type="InterPro" id="IPR004155">
    <property type="entry name" value="PBS_lyase_HEAT"/>
</dbReference>
<evidence type="ECO:0000256" key="2">
    <source>
        <dbReference type="ARBA" id="ARBA00022738"/>
    </source>
</evidence>
<dbReference type="GO" id="GO:0016829">
    <property type="term" value="F:lyase activity"/>
    <property type="evidence" value="ECO:0007669"/>
    <property type="project" value="UniProtKB-KW"/>
</dbReference>
<dbReference type="Proteomes" id="UP000008206">
    <property type="component" value="Chromosome"/>
</dbReference>
<dbReference type="EMBL" id="CP002198">
    <property type="protein sequence ID" value="ADN13637.1"/>
    <property type="molecule type" value="Genomic_DNA"/>
</dbReference>
<dbReference type="Pfam" id="PF13646">
    <property type="entry name" value="HEAT_2"/>
    <property type="match status" value="1"/>
</dbReference>
<dbReference type="PANTHER" id="PTHR12697:SF5">
    <property type="entry name" value="DEOXYHYPUSINE HYDROXYLASE"/>
    <property type="match status" value="1"/>
</dbReference>
<name>E0U6J4_GLOV7</name>